<feature type="region of interest" description="Disordered" evidence="1">
    <location>
        <begin position="160"/>
        <end position="194"/>
    </location>
</feature>
<dbReference type="Proteomes" id="UP000192927">
    <property type="component" value="Unassembled WGS sequence"/>
</dbReference>
<evidence type="ECO:0000313" key="4">
    <source>
        <dbReference type="EMBL" id="SLM38147.1"/>
    </source>
</evidence>
<protein>
    <submittedName>
        <fullName evidence="4">Uncharacterized protein</fullName>
    </submittedName>
</protein>
<dbReference type="AlphaFoldDB" id="A0A1W5D4V3"/>
<sequence length="598" mass="64096">MGYRNRACAVLIRAACDLGPSLVFLSLISIATAANAPTQNITIEVPAGTTNHGNLHLLCLPTKPQDILVFFAANYCAHAATVKVYPGEAAVEVAITVINAILFPTSGIVRGLHSMMRHAVFVRDSLQRAARAGALCMVVRAEDWEPEDGAVMSDIRILKGGSAKKPQKPSAGSKKKGGKDASGTDEENVELTEISPGSTSTILSTYIPPWLREGPHNWSYSDTKDVYTGNRMVHGKRDTPPGYTLAYVPRNAKVVSLAGAEADAEGLDSPVLSSIWGVAKVGISLFQSLYATYTVWQARGDQITRYGYAAFALTVAPYAVMSTLNLIGNMLTPDYPTLYLVRSSMMDEAEKRKGALFEGAVGRLVEIPTNTNPELVDGTFNDVGHDVSGTFSVQDDGNGHTITQMQKSEPSATDEPGDSNPTKSPSATITPLGGPPEPLTLLTKVPDEELPPRYLSLLVPACPRFHRFDDAHVAAYFAANERPARPSFLLFGATLVVNAVIIAIVGGLSHFRKAESTVAQRVWTMMWLVFGFFMGFYIAVIPSLDEPKDTNRAAKLSDLKERWAPTILVAGVTAAPAVGGLVVVAQMLRSYGVCATIG</sequence>
<keyword evidence="5" id="KW-1185">Reference proteome</keyword>
<keyword evidence="2" id="KW-1133">Transmembrane helix</keyword>
<feature type="region of interest" description="Disordered" evidence="1">
    <location>
        <begin position="387"/>
        <end position="439"/>
    </location>
</feature>
<keyword evidence="2" id="KW-0812">Transmembrane</keyword>
<evidence type="ECO:0000256" key="3">
    <source>
        <dbReference type="SAM" id="SignalP"/>
    </source>
</evidence>
<keyword evidence="3" id="KW-0732">Signal</keyword>
<accession>A0A1W5D4V3</accession>
<reference evidence="5" key="1">
    <citation type="submission" date="2017-03" db="EMBL/GenBank/DDBJ databases">
        <authorList>
            <person name="Sharma R."/>
            <person name="Thines M."/>
        </authorList>
    </citation>
    <scope>NUCLEOTIDE SEQUENCE [LARGE SCALE GENOMIC DNA]</scope>
</reference>
<evidence type="ECO:0000256" key="1">
    <source>
        <dbReference type="SAM" id="MobiDB-lite"/>
    </source>
</evidence>
<feature type="transmembrane region" description="Helical" evidence="2">
    <location>
        <begin position="488"/>
        <end position="511"/>
    </location>
</feature>
<organism evidence="4 5">
    <name type="scientific">Lasallia pustulata</name>
    <dbReference type="NCBI Taxonomy" id="136370"/>
    <lineage>
        <taxon>Eukaryota</taxon>
        <taxon>Fungi</taxon>
        <taxon>Dikarya</taxon>
        <taxon>Ascomycota</taxon>
        <taxon>Pezizomycotina</taxon>
        <taxon>Lecanoromycetes</taxon>
        <taxon>OSLEUM clade</taxon>
        <taxon>Umbilicariomycetidae</taxon>
        <taxon>Umbilicariales</taxon>
        <taxon>Umbilicariaceae</taxon>
        <taxon>Lasallia</taxon>
    </lineage>
</organism>
<keyword evidence="2" id="KW-0472">Membrane</keyword>
<feature type="chain" id="PRO_5012077159" evidence="3">
    <location>
        <begin position="34"/>
        <end position="598"/>
    </location>
</feature>
<proteinExistence type="predicted"/>
<feature type="signal peptide" evidence="3">
    <location>
        <begin position="1"/>
        <end position="33"/>
    </location>
</feature>
<feature type="transmembrane region" description="Helical" evidence="2">
    <location>
        <begin position="563"/>
        <end position="584"/>
    </location>
</feature>
<dbReference type="EMBL" id="FWEW01002281">
    <property type="protein sequence ID" value="SLM38147.1"/>
    <property type="molecule type" value="Genomic_DNA"/>
</dbReference>
<evidence type="ECO:0000256" key="2">
    <source>
        <dbReference type="SAM" id="Phobius"/>
    </source>
</evidence>
<feature type="compositionally biased region" description="Polar residues" evidence="1">
    <location>
        <begin position="389"/>
        <end position="411"/>
    </location>
</feature>
<feature type="transmembrane region" description="Helical" evidence="2">
    <location>
        <begin position="523"/>
        <end position="543"/>
    </location>
</feature>
<evidence type="ECO:0000313" key="5">
    <source>
        <dbReference type="Proteomes" id="UP000192927"/>
    </source>
</evidence>
<name>A0A1W5D4V3_9LECA</name>